<dbReference type="Pfam" id="PF00889">
    <property type="entry name" value="EF_TS"/>
    <property type="match status" value="1"/>
</dbReference>
<feature type="region of interest" description="Involved in Mg(2+) ion dislocation from EF-Tu" evidence="5">
    <location>
        <begin position="81"/>
        <end position="84"/>
    </location>
</feature>
<dbReference type="Gene3D" id="1.10.286.20">
    <property type="match status" value="1"/>
</dbReference>
<protein>
    <recommendedName>
        <fullName evidence="2 5">Elongation factor Ts</fullName>
        <shortName evidence="5">EF-Ts</shortName>
    </recommendedName>
</protein>
<dbReference type="SUPFAM" id="SSF46934">
    <property type="entry name" value="UBA-like"/>
    <property type="match status" value="1"/>
</dbReference>
<dbReference type="CDD" id="cd14275">
    <property type="entry name" value="UBA_EF-Ts"/>
    <property type="match status" value="1"/>
</dbReference>
<dbReference type="PANTHER" id="PTHR11741">
    <property type="entry name" value="ELONGATION FACTOR TS"/>
    <property type="match status" value="1"/>
</dbReference>
<keyword evidence="4 5" id="KW-0648">Protein biosynthesis</keyword>
<evidence type="ECO:0000313" key="8">
    <source>
        <dbReference type="Proteomes" id="UP000178114"/>
    </source>
</evidence>
<dbReference type="FunFam" id="1.10.8.10:FF:000001">
    <property type="entry name" value="Elongation factor Ts"/>
    <property type="match status" value="1"/>
</dbReference>
<dbReference type="GO" id="GO:0005737">
    <property type="term" value="C:cytoplasm"/>
    <property type="evidence" value="ECO:0007669"/>
    <property type="project" value="UniProtKB-SubCell"/>
</dbReference>
<comment type="function">
    <text evidence="5">Associates with the EF-Tu.GDP complex and induces the exchange of GDP to GTP. It remains bound to the aminoacyl-tRNA.EF-Tu.GTP complex up to the GTP hydrolysis stage on the ribosome.</text>
</comment>
<proteinExistence type="inferred from homology"/>
<dbReference type="EMBL" id="MFID01000013">
    <property type="protein sequence ID" value="OGF81297.1"/>
    <property type="molecule type" value="Genomic_DNA"/>
</dbReference>
<reference evidence="7 8" key="1">
    <citation type="journal article" date="2016" name="Nat. Commun.">
        <title>Thousands of microbial genomes shed light on interconnected biogeochemical processes in an aquifer system.</title>
        <authorList>
            <person name="Anantharaman K."/>
            <person name="Brown C.T."/>
            <person name="Hug L.A."/>
            <person name="Sharon I."/>
            <person name="Castelle C.J."/>
            <person name="Probst A.J."/>
            <person name="Thomas B.C."/>
            <person name="Singh A."/>
            <person name="Wilkins M.J."/>
            <person name="Karaoz U."/>
            <person name="Brodie E.L."/>
            <person name="Williams K.H."/>
            <person name="Hubbard S.S."/>
            <person name="Banfield J.F."/>
        </authorList>
    </citation>
    <scope>NUCLEOTIDE SEQUENCE [LARGE SCALE GENOMIC DNA]</scope>
</reference>
<dbReference type="PANTHER" id="PTHR11741:SF0">
    <property type="entry name" value="ELONGATION FACTOR TS, MITOCHONDRIAL"/>
    <property type="match status" value="1"/>
</dbReference>
<organism evidence="7 8">
    <name type="scientific">Candidatus Giovannonibacteria bacterium RIFCSPLOWO2_01_FULL_45_34</name>
    <dbReference type="NCBI Taxonomy" id="1798351"/>
    <lineage>
        <taxon>Bacteria</taxon>
        <taxon>Candidatus Giovannoniibacteriota</taxon>
    </lineage>
</organism>
<dbReference type="HAMAP" id="MF_00050">
    <property type="entry name" value="EF_Ts"/>
    <property type="match status" value="1"/>
</dbReference>
<comment type="subcellular location">
    <subcellularLocation>
        <location evidence="5">Cytoplasm</location>
    </subcellularLocation>
</comment>
<name>A0A1F5X076_9BACT</name>
<dbReference type="Gene3D" id="3.30.479.20">
    <property type="entry name" value="Elongation factor Ts, dimerisation domain"/>
    <property type="match status" value="1"/>
</dbReference>
<dbReference type="InterPro" id="IPR036402">
    <property type="entry name" value="EF-Ts_dimer_sf"/>
</dbReference>
<evidence type="ECO:0000256" key="3">
    <source>
        <dbReference type="ARBA" id="ARBA00022768"/>
    </source>
</evidence>
<sequence length="195" mass="21704">MPVSSDQVKRLRQLTGASMMLCKKVLDEANGDADKAMALLKKSSEALAAKKSERTTGAGIIETYVHGNKRVGVMLEIRSETDFVSRNEEFHALAHDIALHIAAMNPGYVNQESISEEAREEAKRLFMTEAGSLGKTPEMTAKIVMGKLEAHFRDTSLLSQYFVKDPAITVEELIKRAIGKFGEKIEVVRFVRYEL</sequence>
<dbReference type="Proteomes" id="UP000178114">
    <property type="component" value="Unassembled WGS sequence"/>
</dbReference>
<evidence type="ECO:0000259" key="6">
    <source>
        <dbReference type="Pfam" id="PF00889"/>
    </source>
</evidence>
<evidence type="ECO:0000256" key="4">
    <source>
        <dbReference type="ARBA" id="ARBA00022917"/>
    </source>
</evidence>
<keyword evidence="5" id="KW-0963">Cytoplasm</keyword>
<dbReference type="STRING" id="1798351.A2930_03460"/>
<comment type="caution">
    <text evidence="7">The sequence shown here is derived from an EMBL/GenBank/DDBJ whole genome shotgun (WGS) entry which is preliminary data.</text>
</comment>
<comment type="similarity">
    <text evidence="1 5">Belongs to the EF-Ts family.</text>
</comment>
<feature type="domain" description="Translation elongation factor EFTs/EF1B dimerisation" evidence="6">
    <location>
        <begin position="33"/>
        <end position="195"/>
    </location>
</feature>
<dbReference type="InterPro" id="IPR014039">
    <property type="entry name" value="Transl_elong_EFTs/EF1B_dimer"/>
</dbReference>
<dbReference type="AlphaFoldDB" id="A0A1F5X076"/>
<dbReference type="InterPro" id="IPR001816">
    <property type="entry name" value="Transl_elong_EFTs/EF1B"/>
</dbReference>
<accession>A0A1F5X076</accession>
<dbReference type="InterPro" id="IPR009060">
    <property type="entry name" value="UBA-like_sf"/>
</dbReference>
<dbReference type="SUPFAM" id="SSF54713">
    <property type="entry name" value="Elongation factor Ts (EF-Ts), dimerisation domain"/>
    <property type="match status" value="1"/>
</dbReference>
<gene>
    <name evidence="5" type="primary">tsf</name>
    <name evidence="7" type="ORF">A2930_03460</name>
</gene>
<evidence type="ECO:0000313" key="7">
    <source>
        <dbReference type="EMBL" id="OGF81297.1"/>
    </source>
</evidence>
<evidence type="ECO:0000256" key="5">
    <source>
        <dbReference type="HAMAP-Rule" id="MF_00050"/>
    </source>
</evidence>
<dbReference type="GO" id="GO:0003746">
    <property type="term" value="F:translation elongation factor activity"/>
    <property type="evidence" value="ECO:0007669"/>
    <property type="project" value="UniProtKB-UniRule"/>
</dbReference>
<evidence type="ECO:0000256" key="1">
    <source>
        <dbReference type="ARBA" id="ARBA00005532"/>
    </source>
</evidence>
<keyword evidence="3 5" id="KW-0251">Elongation factor</keyword>
<evidence type="ECO:0000256" key="2">
    <source>
        <dbReference type="ARBA" id="ARBA00016956"/>
    </source>
</evidence>
<dbReference type="Gene3D" id="1.10.8.10">
    <property type="entry name" value="DNA helicase RuvA subunit, C-terminal domain"/>
    <property type="match status" value="1"/>
</dbReference>